<name>A0ABR2YYF7_9CHLO</name>
<keyword evidence="4" id="KW-1185">Reference proteome</keyword>
<evidence type="ECO:0000256" key="1">
    <source>
        <dbReference type="SAM" id="MobiDB-lite"/>
    </source>
</evidence>
<dbReference type="Proteomes" id="UP001491310">
    <property type="component" value="Unassembled WGS sequence"/>
</dbReference>
<dbReference type="PROSITE" id="PS51166">
    <property type="entry name" value="CBM20"/>
    <property type="match status" value="1"/>
</dbReference>
<dbReference type="Pfam" id="PF00686">
    <property type="entry name" value="CBM_20"/>
    <property type="match status" value="1"/>
</dbReference>
<organism evidence="3 4">
    <name type="scientific">Coccomyxa subellipsoidea</name>
    <dbReference type="NCBI Taxonomy" id="248742"/>
    <lineage>
        <taxon>Eukaryota</taxon>
        <taxon>Viridiplantae</taxon>
        <taxon>Chlorophyta</taxon>
        <taxon>core chlorophytes</taxon>
        <taxon>Trebouxiophyceae</taxon>
        <taxon>Trebouxiophyceae incertae sedis</taxon>
        <taxon>Coccomyxaceae</taxon>
        <taxon>Coccomyxa</taxon>
    </lineage>
</organism>
<proteinExistence type="predicted"/>
<dbReference type="EMBL" id="JALJOT010000003">
    <property type="protein sequence ID" value="KAK9916405.1"/>
    <property type="molecule type" value="Genomic_DNA"/>
</dbReference>
<feature type="region of interest" description="Disordered" evidence="1">
    <location>
        <begin position="265"/>
        <end position="294"/>
    </location>
</feature>
<dbReference type="SUPFAM" id="SSF49452">
    <property type="entry name" value="Starch-binding domain-like"/>
    <property type="match status" value="1"/>
</dbReference>
<sequence length="462" mass="47214">MSSRTFSRNSGGCPAGLRLGQGRMRLCIPRAVTAFKSEGASMTLPETDEQRSVRVRISTHFQAAFGEGLKVVGSHPVLGSWDLGEAPDMTWTDGHVWVSDLGVPEGADFEFKIVHLTYGGASWEPSSNRPLKAAGVPEDAALDVACSFGYPELTAVQLTSARPLDDVTTDVWNPTYGGLPADLTADLSQQAAKAISKATNRGDSLPSVMQSGGSATWSEVREAAPEFKAGSNAAPDRATLTSAATATSATVATSAADLTPDAAVTDVPDESLPAVDSTAAKPSEQESAAAKAQKDRNIKAAGTLAMGLAAGVVMSALAMDLTDAAVAGALLAAGATFMPAKDAKVARKISSNVLSSGLSATEAIARGFGLKSHAERRAEASGEAAAQLPAEEAAAEAERRLAASIAEAEALLSEGADVEYVNNVVPKEAGNSPSAGMILAAAAIAVGNAEKAVQESMDEQSD</sequence>
<feature type="compositionally biased region" description="Polar residues" evidence="1">
    <location>
        <begin position="197"/>
        <end position="217"/>
    </location>
</feature>
<reference evidence="3 4" key="1">
    <citation type="journal article" date="2024" name="Nat. Commun.">
        <title>Phylogenomics reveals the evolutionary origins of lichenization in chlorophyte algae.</title>
        <authorList>
            <person name="Puginier C."/>
            <person name="Libourel C."/>
            <person name="Otte J."/>
            <person name="Skaloud P."/>
            <person name="Haon M."/>
            <person name="Grisel S."/>
            <person name="Petersen M."/>
            <person name="Berrin J.G."/>
            <person name="Delaux P.M."/>
            <person name="Dal Grande F."/>
            <person name="Keller J."/>
        </authorList>
    </citation>
    <scope>NUCLEOTIDE SEQUENCE [LARGE SCALE GENOMIC DNA]</scope>
    <source>
        <strain evidence="3 4">SAG 216-7</strain>
    </source>
</reference>
<dbReference type="PANTHER" id="PTHR15048:SF0">
    <property type="entry name" value="STARCH-BINDING DOMAIN-CONTAINING PROTEIN 1"/>
    <property type="match status" value="1"/>
</dbReference>
<comment type="caution">
    <text evidence="3">The sequence shown here is derived from an EMBL/GenBank/DDBJ whole genome shotgun (WGS) entry which is preliminary data.</text>
</comment>
<dbReference type="InterPro" id="IPR013783">
    <property type="entry name" value="Ig-like_fold"/>
</dbReference>
<gene>
    <name evidence="3" type="ORF">WJX75_002219</name>
</gene>
<evidence type="ECO:0000259" key="2">
    <source>
        <dbReference type="PROSITE" id="PS51166"/>
    </source>
</evidence>
<dbReference type="Gene3D" id="2.60.40.10">
    <property type="entry name" value="Immunoglobulins"/>
    <property type="match status" value="1"/>
</dbReference>
<dbReference type="PANTHER" id="PTHR15048">
    <property type="entry name" value="STARCH-BINDING DOMAIN-CONTAINING PROTEIN 1"/>
    <property type="match status" value="1"/>
</dbReference>
<feature type="region of interest" description="Disordered" evidence="1">
    <location>
        <begin position="197"/>
        <end position="220"/>
    </location>
</feature>
<accession>A0ABR2YYF7</accession>
<dbReference type="InterPro" id="IPR002044">
    <property type="entry name" value="CBM20"/>
</dbReference>
<evidence type="ECO:0000313" key="3">
    <source>
        <dbReference type="EMBL" id="KAK9916405.1"/>
    </source>
</evidence>
<protein>
    <recommendedName>
        <fullName evidence="2">CBM20 domain-containing protein</fullName>
    </recommendedName>
</protein>
<evidence type="ECO:0000313" key="4">
    <source>
        <dbReference type="Proteomes" id="UP001491310"/>
    </source>
</evidence>
<dbReference type="SMART" id="SM01065">
    <property type="entry name" value="CBM_2"/>
    <property type="match status" value="1"/>
</dbReference>
<dbReference type="InterPro" id="IPR013784">
    <property type="entry name" value="Carb-bd-like_fold"/>
</dbReference>
<feature type="domain" description="CBM20" evidence="2">
    <location>
        <begin position="45"/>
        <end position="150"/>
    </location>
</feature>